<dbReference type="AlphaFoldDB" id="A0A1F6C4A7"/>
<protein>
    <submittedName>
        <fullName evidence="1">Uncharacterized protein</fullName>
    </submittedName>
</protein>
<name>A0A1F6C4A7_9BACT</name>
<evidence type="ECO:0000313" key="2">
    <source>
        <dbReference type="Proteomes" id="UP000176633"/>
    </source>
</evidence>
<evidence type="ECO:0000313" key="1">
    <source>
        <dbReference type="EMBL" id="OGG43617.1"/>
    </source>
</evidence>
<sequence>MLIKKREEIMCEAKKTCKVDRNCKFDHYRLSVGSSSGVTAKETEVEVCKNKNVRHNGRLTGHKLSDLIQSHQAMGLRFSFLKI</sequence>
<comment type="caution">
    <text evidence="1">The sequence shown here is derived from an EMBL/GenBank/DDBJ whole genome shotgun (WGS) entry which is preliminary data.</text>
</comment>
<dbReference type="EMBL" id="MFKM01000009">
    <property type="protein sequence ID" value="OGG43617.1"/>
    <property type="molecule type" value="Genomic_DNA"/>
</dbReference>
<proteinExistence type="predicted"/>
<dbReference type="Proteomes" id="UP000176633">
    <property type="component" value="Unassembled WGS sequence"/>
</dbReference>
<reference evidence="1 2" key="1">
    <citation type="journal article" date="2016" name="Nat. Commun.">
        <title>Thousands of microbial genomes shed light on interconnected biogeochemical processes in an aquifer system.</title>
        <authorList>
            <person name="Anantharaman K."/>
            <person name="Brown C.T."/>
            <person name="Hug L.A."/>
            <person name="Sharon I."/>
            <person name="Castelle C.J."/>
            <person name="Probst A.J."/>
            <person name="Thomas B.C."/>
            <person name="Singh A."/>
            <person name="Wilkins M.J."/>
            <person name="Karaoz U."/>
            <person name="Brodie E.L."/>
            <person name="Williams K.H."/>
            <person name="Hubbard S.S."/>
            <person name="Banfield J.F."/>
        </authorList>
    </citation>
    <scope>NUCLEOTIDE SEQUENCE [LARGE SCALE GENOMIC DNA]</scope>
</reference>
<gene>
    <name evidence="1" type="ORF">A3G50_00890</name>
</gene>
<organism evidence="1 2">
    <name type="scientific">Candidatus Jorgensenbacteria bacterium RIFCSPLOWO2_12_FULL_42_11</name>
    <dbReference type="NCBI Taxonomy" id="1798473"/>
    <lineage>
        <taxon>Bacteria</taxon>
        <taxon>Candidatus Joergenseniibacteriota</taxon>
    </lineage>
</organism>
<accession>A0A1F6C4A7</accession>